<dbReference type="Gene3D" id="3.40.50.300">
    <property type="entry name" value="P-loop containing nucleotide triphosphate hydrolases"/>
    <property type="match status" value="1"/>
</dbReference>
<proteinExistence type="inferred from homology"/>
<keyword evidence="4 6" id="KW-0067">ATP-binding</keyword>
<dbReference type="SUPFAM" id="SSF52540">
    <property type="entry name" value="P-loop containing nucleoside triphosphate hydrolases"/>
    <property type="match status" value="1"/>
</dbReference>
<evidence type="ECO:0000313" key="6">
    <source>
        <dbReference type="EMBL" id="PLW74850.1"/>
    </source>
</evidence>
<dbReference type="GO" id="GO:0016887">
    <property type="term" value="F:ATP hydrolysis activity"/>
    <property type="evidence" value="ECO:0007669"/>
    <property type="project" value="InterPro"/>
</dbReference>
<evidence type="ECO:0000256" key="2">
    <source>
        <dbReference type="ARBA" id="ARBA00022448"/>
    </source>
</evidence>
<evidence type="ECO:0000256" key="4">
    <source>
        <dbReference type="ARBA" id="ARBA00022840"/>
    </source>
</evidence>
<dbReference type="AlphaFoldDB" id="A0A2N5XK83"/>
<gene>
    <name evidence="6" type="ORF">C0081_21245</name>
</gene>
<dbReference type="RefSeq" id="WP_101535748.1">
    <property type="nucleotide sequence ID" value="NZ_PKUQ01000055.1"/>
</dbReference>
<reference evidence="6 7" key="1">
    <citation type="submission" date="2018-01" db="EMBL/GenBank/DDBJ databases">
        <title>The draft genome sequence of Cohaesibacter sp. H1304.</title>
        <authorList>
            <person name="Wang N.-N."/>
            <person name="Du Z.-J."/>
        </authorList>
    </citation>
    <scope>NUCLEOTIDE SEQUENCE [LARGE SCALE GENOMIC DNA]</scope>
    <source>
        <strain evidence="6 7">H1304</strain>
    </source>
</reference>
<dbReference type="GO" id="GO:0005524">
    <property type="term" value="F:ATP binding"/>
    <property type="evidence" value="ECO:0007669"/>
    <property type="project" value="UniProtKB-KW"/>
</dbReference>
<dbReference type="PANTHER" id="PTHR43776:SF7">
    <property type="entry name" value="D,D-DIPEPTIDE TRANSPORT ATP-BINDING PROTEIN DDPF-RELATED"/>
    <property type="match status" value="1"/>
</dbReference>
<evidence type="ECO:0000313" key="7">
    <source>
        <dbReference type="Proteomes" id="UP000234881"/>
    </source>
</evidence>
<dbReference type="InterPro" id="IPR027417">
    <property type="entry name" value="P-loop_NTPase"/>
</dbReference>
<dbReference type="EMBL" id="PKUQ01000055">
    <property type="protein sequence ID" value="PLW74850.1"/>
    <property type="molecule type" value="Genomic_DNA"/>
</dbReference>
<keyword evidence="2" id="KW-0813">Transport</keyword>
<keyword evidence="3" id="KW-0547">Nucleotide-binding</keyword>
<dbReference type="SMART" id="SM00382">
    <property type="entry name" value="AAA"/>
    <property type="match status" value="1"/>
</dbReference>
<accession>A0A2N5XK83</accession>
<dbReference type="InterPro" id="IPR003593">
    <property type="entry name" value="AAA+_ATPase"/>
</dbReference>
<dbReference type="InterPro" id="IPR050319">
    <property type="entry name" value="ABC_transp_ATP-bind"/>
</dbReference>
<sequence>MLTISNLHKSFHDQPVLRGIDLKLEAGEIVGLIGRSGSGKSTLGRCMVGLETAQSGEVLLQGQKIVFGQVETRRRVQYLWQDPVQALSPFLSAHATVLETLNGFRIGDKQDRNEHAGKLLDGFGITKELSTRRPHMLSGGQCQRVAMARAVAAQPDVLILDEPFSSLDLVTQLSTMQLLERIHATRPLTILIISHDLAPLLRLCKRIAVLDQGRIAEELPKDDFLKGASHALSRAYVEQLQGGGGDANL</sequence>
<dbReference type="Proteomes" id="UP000234881">
    <property type="component" value="Unassembled WGS sequence"/>
</dbReference>
<dbReference type="GO" id="GO:0055085">
    <property type="term" value="P:transmembrane transport"/>
    <property type="evidence" value="ECO:0007669"/>
    <property type="project" value="UniProtKB-ARBA"/>
</dbReference>
<dbReference type="Pfam" id="PF00005">
    <property type="entry name" value="ABC_tran"/>
    <property type="match status" value="1"/>
</dbReference>
<name>A0A2N5XK83_9HYPH</name>
<evidence type="ECO:0000259" key="5">
    <source>
        <dbReference type="PROSITE" id="PS50893"/>
    </source>
</evidence>
<comment type="similarity">
    <text evidence="1">Belongs to the ABC transporter superfamily.</text>
</comment>
<evidence type="ECO:0000256" key="1">
    <source>
        <dbReference type="ARBA" id="ARBA00005417"/>
    </source>
</evidence>
<dbReference type="PANTHER" id="PTHR43776">
    <property type="entry name" value="TRANSPORT ATP-BINDING PROTEIN"/>
    <property type="match status" value="1"/>
</dbReference>
<keyword evidence="7" id="KW-1185">Reference proteome</keyword>
<dbReference type="PROSITE" id="PS00211">
    <property type="entry name" value="ABC_TRANSPORTER_1"/>
    <property type="match status" value="1"/>
</dbReference>
<comment type="caution">
    <text evidence="6">The sequence shown here is derived from an EMBL/GenBank/DDBJ whole genome shotgun (WGS) entry which is preliminary data.</text>
</comment>
<organism evidence="6 7">
    <name type="scientific">Cohaesibacter celericrescens</name>
    <dbReference type="NCBI Taxonomy" id="2067669"/>
    <lineage>
        <taxon>Bacteria</taxon>
        <taxon>Pseudomonadati</taxon>
        <taxon>Pseudomonadota</taxon>
        <taxon>Alphaproteobacteria</taxon>
        <taxon>Hyphomicrobiales</taxon>
        <taxon>Cohaesibacteraceae</taxon>
    </lineage>
</organism>
<protein>
    <submittedName>
        <fullName evidence="6">ABC transporter ATP-binding protein</fullName>
    </submittedName>
</protein>
<dbReference type="InterPro" id="IPR017871">
    <property type="entry name" value="ABC_transporter-like_CS"/>
</dbReference>
<evidence type="ECO:0000256" key="3">
    <source>
        <dbReference type="ARBA" id="ARBA00022741"/>
    </source>
</evidence>
<dbReference type="OrthoDB" id="9784450at2"/>
<dbReference type="InterPro" id="IPR003439">
    <property type="entry name" value="ABC_transporter-like_ATP-bd"/>
</dbReference>
<feature type="domain" description="ABC transporter" evidence="5">
    <location>
        <begin position="2"/>
        <end position="237"/>
    </location>
</feature>
<dbReference type="PROSITE" id="PS50893">
    <property type="entry name" value="ABC_TRANSPORTER_2"/>
    <property type="match status" value="1"/>
</dbReference>